<name>A0ABP8UB07_9ACTN</name>
<reference evidence="2" key="1">
    <citation type="journal article" date="2019" name="Int. J. Syst. Evol. Microbiol.">
        <title>The Global Catalogue of Microorganisms (GCM) 10K type strain sequencing project: providing services to taxonomists for standard genome sequencing and annotation.</title>
        <authorList>
            <consortium name="The Broad Institute Genomics Platform"/>
            <consortium name="The Broad Institute Genome Sequencing Center for Infectious Disease"/>
            <person name="Wu L."/>
            <person name="Ma J."/>
        </authorList>
    </citation>
    <scope>NUCLEOTIDE SEQUENCE [LARGE SCALE GENOMIC DNA]</scope>
    <source>
        <strain evidence="2">JCM 17939</strain>
    </source>
</reference>
<comment type="caution">
    <text evidence="1">The sequence shown here is derived from an EMBL/GenBank/DDBJ whole genome shotgun (WGS) entry which is preliminary data.</text>
</comment>
<organism evidence="1 2">
    <name type="scientific">Actinoallomurus vinaceus</name>
    <dbReference type="NCBI Taxonomy" id="1080074"/>
    <lineage>
        <taxon>Bacteria</taxon>
        <taxon>Bacillati</taxon>
        <taxon>Actinomycetota</taxon>
        <taxon>Actinomycetes</taxon>
        <taxon>Streptosporangiales</taxon>
        <taxon>Thermomonosporaceae</taxon>
        <taxon>Actinoallomurus</taxon>
    </lineage>
</organism>
<keyword evidence="2" id="KW-1185">Reference proteome</keyword>
<gene>
    <name evidence="1" type="ORF">GCM10023196_043020</name>
</gene>
<evidence type="ECO:0000313" key="1">
    <source>
        <dbReference type="EMBL" id="GAA4628092.1"/>
    </source>
</evidence>
<evidence type="ECO:0000313" key="2">
    <source>
        <dbReference type="Proteomes" id="UP001501442"/>
    </source>
</evidence>
<sequence>MTSITCTGVLDGVAERANALLKVTFKALRRVSLDPKAITRITRAALVLLQMEHGRTS</sequence>
<dbReference type="Proteomes" id="UP001501442">
    <property type="component" value="Unassembled WGS sequence"/>
</dbReference>
<dbReference type="EMBL" id="BAABHK010000005">
    <property type="protein sequence ID" value="GAA4628092.1"/>
    <property type="molecule type" value="Genomic_DNA"/>
</dbReference>
<proteinExistence type="predicted"/>
<protein>
    <recommendedName>
        <fullName evidence="3">Transposase</fullName>
    </recommendedName>
</protein>
<accession>A0ABP8UB07</accession>
<evidence type="ECO:0008006" key="3">
    <source>
        <dbReference type="Google" id="ProtNLM"/>
    </source>
</evidence>